<dbReference type="Pfam" id="PF21948">
    <property type="entry name" value="LplA-B_cat"/>
    <property type="match status" value="1"/>
</dbReference>
<protein>
    <recommendedName>
        <fullName evidence="5 6">Octanoyltransferase</fullName>
        <ecNumber evidence="5 6">2.3.1.181</ecNumber>
    </recommendedName>
    <alternativeName>
        <fullName evidence="5">Lipoate-protein ligase B</fullName>
    </alternativeName>
    <alternativeName>
        <fullName evidence="5">Lipoyl/octanoyl transferase</fullName>
    </alternativeName>
    <alternativeName>
        <fullName evidence="5">Octanoyl-[acyl-carrier-protein]-protein N-octanoyltransferase</fullName>
    </alternativeName>
</protein>
<feature type="binding site" evidence="5">
    <location>
        <begin position="152"/>
        <end position="154"/>
    </location>
    <ligand>
        <name>substrate</name>
    </ligand>
</feature>
<accession>A0ABT0PD29</accession>
<feature type="domain" description="BPL/LPL catalytic" evidence="7">
    <location>
        <begin position="33"/>
        <end position="208"/>
    </location>
</feature>
<dbReference type="RefSeq" id="WP_249698027.1">
    <property type="nucleotide sequence ID" value="NZ_JAMFLX010000004.1"/>
</dbReference>
<dbReference type="PROSITE" id="PS51733">
    <property type="entry name" value="BPL_LPL_CATALYTIC"/>
    <property type="match status" value="1"/>
</dbReference>
<comment type="similarity">
    <text evidence="5 6">Belongs to the LipB family.</text>
</comment>
<evidence type="ECO:0000259" key="7">
    <source>
        <dbReference type="PROSITE" id="PS51733"/>
    </source>
</evidence>
<dbReference type="InterPro" id="IPR020605">
    <property type="entry name" value="Octanoyltransferase_CS"/>
</dbReference>
<comment type="function">
    <text evidence="4 5 6">Catalyzes the transfer of endogenously produced octanoic acid from octanoyl-acyl-carrier-protein onto the lipoyl domains of lipoate-dependent enzymes. Lipoyl-ACP can also act as a substrate although octanoyl-ACP is likely to be the physiological substrate.</text>
</comment>
<dbReference type="SUPFAM" id="SSF55681">
    <property type="entry name" value="Class II aaRS and biotin synthetases"/>
    <property type="match status" value="1"/>
</dbReference>
<keyword evidence="9" id="KW-1185">Reference proteome</keyword>
<dbReference type="CDD" id="cd16444">
    <property type="entry name" value="LipB"/>
    <property type="match status" value="1"/>
</dbReference>
<evidence type="ECO:0000313" key="8">
    <source>
        <dbReference type="EMBL" id="MCL6269131.1"/>
    </source>
</evidence>
<gene>
    <name evidence="5 8" type="primary">lipB</name>
    <name evidence="8" type="ORF">M3P05_04135</name>
</gene>
<comment type="catalytic activity">
    <reaction evidence="5 6">
        <text>octanoyl-[ACP] + L-lysyl-[protein] = N(6)-octanoyl-L-lysyl-[protein] + holo-[ACP] + H(+)</text>
        <dbReference type="Rhea" id="RHEA:17665"/>
        <dbReference type="Rhea" id="RHEA-COMP:9636"/>
        <dbReference type="Rhea" id="RHEA-COMP:9685"/>
        <dbReference type="Rhea" id="RHEA-COMP:9752"/>
        <dbReference type="Rhea" id="RHEA-COMP:9928"/>
        <dbReference type="ChEBI" id="CHEBI:15378"/>
        <dbReference type="ChEBI" id="CHEBI:29969"/>
        <dbReference type="ChEBI" id="CHEBI:64479"/>
        <dbReference type="ChEBI" id="CHEBI:78463"/>
        <dbReference type="ChEBI" id="CHEBI:78809"/>
        <dbReference type="EC" id="2.3.1.181"/>
    </reaction>
</comment>
<reference evidence="8 9" key="1">
    <citation type="submission" date="2022-05" db="EMBL/GenBank/DDBJ databases">
        <authorList>
            <person name="Park J.-S."/>
        </authorList>
    </citation>
    <scope>NUCLEOTIDE SEQUENCE [LARGE SCALE GENOMIC DNA]</scope>
    <source>
        <strain evidence="8 9">2012CJ34-2</strain>
    </source>
</reference>
<feature type="active site" description="Acyl-thioester intermediate" evidence="5">
    <location>
        <position position="170"/>
    </location>
</feature>
<dbReference type="Proteomes" id="UP001203338">
    <property type="component" value="Unassembled WGS sequence"/>
</dbReference>
<evidence type="ECO:0000256" key="1">
    <source>
        <dbReference type="ARBA" id="ARBA00004821"/>
    </source>
</evidence>
<comment type="caution">
    <text evidence="8">The sequence shown here is derived from an EMBL/GenBank/DDBJ whole genome shotgun (WGS) entry which is preliminary data.</text>
</comment>
<keyword evidence="3 5" id="KW-0012">Acyltransferase</keyword>
<dbReference type="PROSITE" id="PS01313">
    <property type="entry name" value="LIPB"/>
    <property type="match status" value="1"/>
</dbReference>
<keyword evidence="2 5" id="KW-0808">Transferase</keyword>
<dbReference type="EMBL" id="JAMFLX010000004">
    <property type="protein sequence ID" value="MCL6269131.1"/>
    <property type="molecule type" value="Genomic_DNA"/>
</dbReference>
<feature type="binding site" evidence="5">
    <location>
        <begin position="139"/>
        <end position="141"/>
    </location>
    <ligand>
        <name>substrate</name>
    </ligand>
</feature>
<feature type="binding site" evidence="5">
    <location>
        <begin position="72"/>
        <end position="79"/>
    </location>
    <ligand>
        <name>substrate</name>
    </ligand>
</feature>
<dbReference type="NCBIfam" id="NF010922">
    <property type="entry name" value="PRK14342.1"/>
    <property type="match status" value="1"/>
</dbReference>
<feature type="site" description="Lowers pKa of active site Cys" evidence="5">
    <location>
        <position position="136"/>
    </location>
</feature>
<proteinExistence type="inferred from homology"/>
<dbReference type="PIRSF" id="PIRSF016262">
    <property type="entry name" value="LPLase"/>
    <property type="match status" value="1"/>
</dbReference>
<keyword evidence="5" id="KW-0963">Cytoplasm</keyword>
<dbReference type="GO" id="GO:0033819">
    <property type="term" value="F:lipoyl(octanoyl) transferase activity"/>
    <property type="evidence" value="ECO:0007669"/>
    <property type="project" value="UniProtKB-EC"/>
</dbReference>
<dbReference type="PANTHER" id="PTHR10993:SF7">
    <property type="entry name" value="LIPOYLTRANSFERASE 2, MITOCHONDRIAL-RELATED"/>
    <property type="match status" value="1"/>
</dbReference>
<evidence type="ECO:0000256" key="5">
    <source>
        <dbReference type="HAMAP-Rule" id="MF_00013"/>
    </source>
</evidence>
<dbReference type="InterPro" id="IPR004143">
    <property type="entry name" value="BPL_LPL_catalytic"/>
</dbReference>
<comment type="miscellaneous">
    <text evidence="5">In the reaction, the free carboxyl group of octanoic acid is attached via an amide linkage to the epsilon-amino group of a specific lysine residue of lipoyl domains of lipoate-dependent enzymes.</text>
</comment>
<comment type="pathway">
    <text evidence="1 5 6">Protein modification; protein lipoylation via endogenous pathway; protein N(6)-(lipoyl)lysine from octanoyl-[acyl-carrier-protein]: step 1/2.</text>
</comment>
<name>A0ABT0PD29_9GAMM</name>
<dbReference type="EC" id="2.3.1.181" evidence="5 6"/>
<dbReference type="InterPro" id="IPR000544">
    <property type="entry name" value="Octanoyltransferase"/>
</dbReference>
<comment type="subcellular location">
    <subcellularLocation>
        <location evidence="5">Cytoplasm</location>
    </subcellularLocation>
</comment>
<dbReference type="Gene3D" id="3.30.930.10">
    <property type="entry name" value="Bira Bifunctional Protein, Domain 2"/>
    <property type="match status" value="1"/>
</dbReference>
<dbReference type="NCBIfam" id="TIGR00214">
    <property type="entry name" value="lipB"/>
    <property type="match status" value="1"/>
</dbReference>
<dbReference type="PANTHER" id="PTHR10993">
    <property type="entry name" value="OCTANOYLTRANSFERASE"/>
    <property type="match status" value="1"/>
</dbReference>
<evidence type="ECO:0000256" key="2">
    <source>
        <dbReference type="ARBA" id="ARBA00022679"/>
    </source>
</evidence>
<dbReference type="HAMAP" id="MF_00013">
    <property type="entry name" value="LipB"/>
    <property type="match status" value="1"/>
</dbReference>
<organism evidence="8 9">
    <name type="scientific">Parendozoicomonas callyspongiae</name>
    <dbReference type="NCBI Taxonomy" id="2942213"/>
    <lineage>
        <taxon>Bacteria</taxon>
        <taxon>Pseudomonadati</taxon>
        <taxon>Pseudomonadota</taxon>
        <taxon>Gammaproteobacteria</taxon>
        <taxon>Oceanospirillales</taxon>
        <taxon>Endozoicomonadaceae</taxon>
        <taxon>Parendozoicomonas</taxon>
    </lineage>
</organism>
<sequence length="226" mass="24915">MNNAEQLIIRELGLKDYVPVWQAMTEFTAKRDKETPDELWLVEHPPVFTQGQAGKAEHVLAPGDIPVVQVDRGGQVTYHGPGQQVVYLMLDVRRLKLGVRDLVTCMENAVIATLAEYGIESAAKPDAPGVYVGEAKIAALGLRIRRGCSFHGLSLNVDMDMEPFQRINPCGYADMSVAQMKDYCPSVRMTDVARMLVKQLVGMTGYTELNMTNQLSVFPGSLESAL</sequence>
<evidence type="ECO:0000256" key="6">
    <source>
        <dbReference type="PIRNR" id="PIRNR016262"/>
    </source>
</evidence>
<evidence type="ECO:0000256" key="3">
    <source>
        <dbReference type="ARBA" id="ARBA00023315"/>
    </source>
</evidence>
<dbReference type="InterPro" id="IPR045864">
    <property type="entry name" value="aa-tRNA-synth_II/BPL/LPL"/>
</dbReference>
<evidence type="ECO:0000313" key="9">
    <source>
        <dbReference type="Proteomes" id="UP001203338"/>
    </source>
</evidence>
<evidence type="ECO:0000256" key="4">
    <source>
        <dbReference type="ARBA" id="ARBA00024732"/>
    </source>
</evidence>